<dbReference type="SUPFAM" id="SSF46894">
    <property type="entry name" value="C-terminal effector domain of the bipartite response regulators"/>
    <property type="match status" value="1"/>
</dbReference>
<comment type="caution">
    <text evidence="5">The sequence shown here is derived from an EMBL/GenBank/DDBJ whole genome shotgun (WGS) entry which is preliminary data.</text>
</comment>
<dbReference type="CDD" id="cd17535">
    <property type="entry name" value="REC_NarL-like"/>
    <property type="match status" value="1"/>
</dbReference>
<gene>
    <name evidence="5" type="ORF">S12H4_21305</name>
</gene>
<accession>X1RNR2</accession>
<dbReference type="EMBL" id="BARW01010938">
    <property type="protein sequence ID" value="GAI82293.1"/>
    <property type="molecule type" value="Genomic_DNA"/>
</dbReference>
<dbReference type="InterPro" id="IPR039420">
    <property type="entry name" value="WalR-like"/>
</dbReference>
<dbReference type="Pfam" id="PF00196">
    <property type="entry name" value="GerE"/>
    <property type="match status" value="1"/>
</dbReference>
<protein>
    <recommendedName>
        <fullName evidence="6">HTH luxR-type domain-containing protein</fullName>
    </recommendedName>
</protein>
<dbReference type="InterPro" id="IPR011006">
    <property type="entry name" value="CheY-like_superfamily"/>
</dbReference>
<proteinExistence type="predicted"/>
<evidence type="ECO:0000256" key="2">
    <source>
        <dbReference type="ARBA" id="ARBA00023125"/>
    </source>
</evidence>
<dbReference type="AlphaFoldDB" id="X1RNR2"/>
<dbReference type="SUPFAM" id="SSF52172">
    <property type="entry name" value="CheY-like"/>
    <property type="match status" value="1"/>
</dbReference>
<dbReference type="PRINTS" id="PR00038">
    <property type="entry name" value="HTHLUXR"/>
</dbReference>
<dbReference type="InterPro" id="IPR000792">
    <property type="entry name" value="Tscrpt_reg_LuxR_C"/>
</dbReference>
<organism evidence="5">
    <name type="scientific">marine sediment metagenome</name>
    <dbReference type="NCBI Taxonomy" id="412755"/>
    <lineage>
        <taxon>unclassified sequences</taxon>
        <taxon>metagenomes</taxon>
        <taxon>ecological metagenomes</taxon>
    </lineage>
</organism>
<dbReference type="Pfam" id="PF00072">
    <property type="entry name" value="Response_reg"/>
    <property type="match status" value="1"/>
</dbReference>
<evidence type="ECO:0000313" key="5">
    <source>
        <dbReference type="EMBL" id="GAI82293.1"/>
    </source>
</evidence>
<feature type="non-terminal residue" evidence="5">
    <location>
        <position position="1"/>
    </location>
</feature>
<dbReference type="PROSITE" id="PS50043">
    <property type="entry name" value="HTH_LUXR_2"/>
    <property type="match status" value="1"/>
</dbReference>
<evidence type="ECO:0000256" key="1">
    <source>
        <dbReference type="ARBA" id="ARBA00022553"/>
    </source>
</evidence>
<sequence>IIIMQARRPTLGGVEAIKRCKAEHPQTAVIILTMYEEEGYIAELLEAGAAGYLLKTARIEELVEAIRSVRVGEFVCDAALVQKILKRTARQQPVAVDYGEHLTRRESEVLNLAATGMINRDIASYLSLTEGTVKGYFVKIFGKMGVGSRTEAVLEAIRRGWVSPEDKQGGTPKSLPSGRK</sequence>
<feature type="domain" description="HTH luxR-type" evidence="3">
    <location>
        <begin position="95"/>
        <end position="160"/>
    </location>
</feature>
<dbReference type="InterPro" id="IPR001789">
    <property type="entry name" value="Sig_transdc_resp-reg_receiver"/>
</dbReference>
<keyword evidence="1" id="KW-0597">Phosphoprotein</keyword>
<dbReference type="InterPro" id="IPR016032">
    <property type="entry name" value="Sig_transdc_resp-reg_C-effctor"/>
</dbReference>
<dbReference type="PROSITE" id="PS50110">
    <property type="entry name" value="RESPONSE_REGULATORY"/>
    <property type="match status" value="1"/>
</dbReference>
<dbReference type="GO" id="GO:0003677">
    <property type="term" value="F:DNA binding"/>
    <property type="evidence" value="ECO:0007669"/>
    <property type="project" value="UniProtKB-KW"/>
</dbReference>
<dbReference type="SMART" id="SM00421">
    <property type="entry name" value="HTH_LUXR"/>
    <property type="match status" value="1"/>
</dbReference>
<dbReference type="GO" id="GO:0000160">
    <property type="term" value="P:phosphorelay signal transduction system"/>
    <property type="evidence" value="ECO:0007669"/>
    <property type="project" value="InterPro"/>
</dbReference>
<name>X1RNR2_9ZZZZ</name>
<dbReference type="GO" id="GO:0006355">
    <property type="term" value="P:regulation of DNA-templated transcription"/>
    <property type="evidence" value="ECO:0007669"/>
    <property type="project" value="InterPro"/>
</dbReference>
<keyword evidence="2" id="KW-0238">DNA-binding</keyword>
<evidence type="ECO:0000259" key="3">
    <source>
        <dbReference type="PROSITE" id="PS50043"/>
    </source>
</evidence>
<dbReference type="PANTHER" id="PTHR43214">
    <property type="entry name" value="TWO-COMPONENT RESPONSE REGULATOR"/>
    <property type="match status" value="1"/>
</dbReference>
<dbReference type="InterPro" id="IPR058245">
    <property type="entry name" value="NreC/VraR/RcsB-like_REC"/>
</dbReference>
<dbReference type="CDD" id="cd06170">
    <property type="entry name" value="LuxR_C_like"/>
    <property type="match status" value="1"/>
</dbReference>
<reference evidence="5" key="1">
    <citation type="journal article" date="2014" name="Front. Microbiol.">
        <title>High frequency of phylogenetically diverse reductive dehalogenase-homologous genes in deep subseafloor sedimentary metagenomes.</title>
        <authorList>
            <person name="Kawai M."/>
            <person name="Futagami T."/>
            <person name="Toyoda A."/>
            <person name="Takaki Y."/>
            <person name="Nishi S."/>
            <person name="Hori S."/>
            <person name="Arai W."/>
            <person name="Tsubouchi T."/>
            <person name="Morono Y."/>
            <person name="Uchiyama I."/>
            <person name="Ito T."/>
            <person name="Fujiyama A."/>
            <person name="Inagaki F."/>
            <person name="Takami H."/>
        </authorList>
    </citation>
    <scope>NUCLEOTIDE SEQUENCE</scope>
    <source>
        <strain evidence="5">Expedition CK06-06</strain>
    </source>
</reference>
<feature type="domain" description="Response regulatory" evidence="4">
    <location>
        <begin position="1"/>
        <end position="70"/>
    </location>
</feature>
<evidence type="ECO:0008006" key="6">
    <source>
        <dbReference type="Google" id="ProtNLM"/>
    </source>
</evidence>
<dbReference type="Gene3D" id="3.40.50.2300">
    <property type="match status" value="1"/>
</dbReference>
<evidence type="ECO:0000259" key="4">
    <source>
        <dbReference type="PROSITE" id="PS50110"/>
    </source>
</evidence>